<feature type="compositionally biased region" description="Basic and acidic residues" evidence="1">
    <location>
        <begin position="69"/>
        <end position="78"/>
    </location>
</feature>
<evidence type="ECO:0000256" key="1">
    <source>
        <dbReference type="SAM" id="MobiDB-lite"/>
    </source>
</evidence>
<evidence type="ECO:0000313" key="3">
    <source>
        <dbReference type="EMBL" id="KAF2813617.1"/>
    </source>
</evidence>
<evidence type="ECO:0000313" key="5">
    <source>
        <dbReference type="RefSeq" id="XP_033580581.1"/>
    </source>
</evidence>
<feature type="compositionally biased region" description="Polar residues" evidence="1">
    <location>
        <begin position="57"/>
        <end position="68"/>
    </location>
</feature>
<dbReference type="Proteomes" id="UP000504636">
    <property type="component" value="Unplaced"/>
</dbReference>
<dbReference type="GeneID" id="54466124"/>
<feature type="region of interest" description="Disordered" evidence="1">
    <location>
        <begin position="57"/>
        <end position="78"/>
    </location>
</feature>
<keyword evidence="4" id="KW-1185">Reference proteome</keyword>
<dbReference type="SUPFAM" id="SSF47769">
    <property type="entry name" value="SAM/Pointed domain"/>
    <property type="match status" value="1"/>
</dbReference>
<evidence type="ECO:0000259" key="2">
    <source>
        <dbReference type="Pfam" id="PF00536"/>
    </source>
</evidence>
<dbReference type="Gene3D" id="1.10.150.50">
    <property type="entry name" value="Transcription Factor, Ets-1"/>
    <property type="match status" value="1"/>
</dbReference>
<dbReference type="Pfam" id="PF00536">
    <property type="entry name" value="SAM_1"/>
    <property type="match status" value="1"/>
</dbReference>
<proteinExistence type="predicted"/>
<reference evidence="5" key="3">
    <citation type="submission" date="2025-04" db="UniProtKB">
        <authorList>
            <consortium name="RefSeq"/>
        </authorList>
    </citation>
    <scope>IDENTIFICATION</scope>
    <source>
        <strain evidence="5">CBS 304.34</strain>
    </source>
</reference>
<dbReference type="OrthoDB" id="1919336at2759"/>
<dbReference type="InterPro" id="IPR013761">
    <property type="entry name" value="SAM/pointed_sf"/>
</dbReference>
<feature type="domain" description="SAM" evidence="2">
    <location>
        <begin position="8"/>
        <end position="54"/>
    </location>
</feature>
<dbReference type="AlphaFoldDB" id="A0A6A6Z069"/>
<accession>A0A6A6Z069</accession>
<dbReference type="EMBL" id="MU003696">
    <property type="protein sequence ID" value="KAF2813617.1"/>
    <property type="molecule type" value="Genomic_DNA"/>
</dbReference>
<name>A0A6A6Z069_9PEZI</name>
<dbReference type="RefSeq" id="XP_033580581.1">
    <property type="nucleotide sequence ID" value="XM_033725231.1"/>
</dbReference>
<dbReference type="InterPro" id="IPR001660">
    <property type="entry name" value="SAM"/>
</dbReference>
<reference evidence="3 5" key="1">
    <citation type="journal article" date="2020" name="Stud. Mycol.">
        <title>101 Dothideomycetes genomes: a test case for predicting lifestyles and emergence of pathogens.</title>
        <authorList>
            <person name="Haridas S."/>
            <person name="Albert R."/>
            <person name="Binder M."/>
            <person name="Bloem J."/>
            <person name="Labutti K."/>
            <person name="Salamov A."/>
            <person name="Andreopoulos B."/>
            <person name="Baker S."/>
            <person name="Barry K."/>
            <person name="Bills G."/>
            <person name="Bluhm B."/>
            <person name="Cannon C."/>
            <person name="Castanera R."/>
            <person name="Culley D."/>
            <person name="Daum C."/>
            <person name="Ezra D."/>
            <person name="Gonzalez J."/>
            <person name="Henrissat B."/>
            <person name="Kuo A."/>
            <person name="Liang C."/>
            <person name="Lipzen A."/>
            <person name="Lutzoni F."/>
            <person name="Magnuson J."/>
            <person name="Mondo S."/>
            <person name="Nolan M."/>
            <person name="Ohm R."/>
            <person name="Pangilinan J."/>
            <person name="Park H.-J."/>
            <person name="Ramirez L."/>
            <person name="Alfaro M."/>
            <person name="Sun H."/>
            <person name="Tritt A."/>
            <person name="Yoshinaga Y."/>
            <person name="Zwiers L.-H."/>
            <person name="Turgeon B."/>
            <person name="Goodwin S."/>
            <person name="Spatafora J."/>
            <person name="Crous P."/>
            <person name="Grigoriev I."/>
        </authorList>
    </citation>
    <scope>NUCLEOTIDE SEQUENCE</scope>
    <source>
        <strain evidence="3 5">CBS 304.34</strain>
    </source>
</reference>
<organism evidence="3">
    <name type="scientific">Mytilinidion resinicola</name>
    <dbReference type="NCBI Taxonomy" id="574789"/>
    <lineage>
        <taxon>Eukaryota</taxon>
        <taxon>Fungi</taxon>
        <taxon>Dikarya</taxon>
        <taxon>Ascomycota</taxon>
        <taxon>Pezizomycotina</taxon>
        <taxon>Dothideomycetes</taxon>
        <taxon>Pleosporomycetidae</taxon>
        <taxon>Mytilinidiales</taxon>
        <taxon>Mytilinidiaceae</taxon>
        <taxon>Mytilinidion</taxon>
    </lineage>
</organism>
<evidence type="ECO:0000313" key="4">
    <source>
        <dbReference type="Proteomes" id="UP000504636"/>
    </source>
</evidence>
<gene>
    <name evidence="3 5" type="ORF">BDZ99DRAFT_517863</name>
</gene>
<protein>
    <recommendedName>
        <fullName evidence="2">SAM domain-containing protein</fullName>
    </recommendedName>
</protein>
<reference evidence="5" key="2">
    <citation type="submission" date="2020-04" db="EMBL/GenBank/DDBJ databases">
        <authorList>
            <consortium name="NCBI Genome Project"/>
        </authorList>
    </citation>
    <scope>NUCLEOTIDE SEQUENCE</scope>
    <source>
        <strain evidence="5">CBS 304.34</strain>
    </source>
</reference>
<sequence length="166" mass="19271">MADLTAILTRLCLQEYRDTFTRNGVEDWTTFRMLTEEDLKDLGVKLGHRRILQNEATSTHSCQTSSKPSKGEDTHSDTCTEYSIKSTRPISALDHARWLSEAMLNYCNLKYYHFMSLAPPSILIETFYLLEVLKKYVKEYVPMDVLEADPLWEEIVDVLEIEIDIL</sequence>